<feature type="domain" description="Response regulatory" evidence="19">
    <location>
        <begin position="676"/>
        <end position="795"/>
    </location>
</feature>
<feature type="transmembrane region" description="Helical" evidence="17">
    <location>
        <begin position="12"/>
        <end position="32"/>
    </location>
</feature>
<dbReference type="EC" id="2.7.13.3" evidence="3"/>
<dbReference type="PROSITE" id="PS50109">
    <property type="entry name" value="HIS_KIN"/>
    <property type="match status" value="1"/>
</dbReference>
<dbReference type="Proteomes" id="UP000634919">
    <property type="component" value="Unassembled WGS sequence"/>
</dbReference>
<evidence type="ECO:0000256" key="15">
    <source>
        <dbReference type="PROSITE-ProRule" id="PRU00169"/>
    </source>
</evidence>
<feature type="modified residue" description="Phosphohistidine" evidence="14">
    <location>
        <position position="871"/>
    </location>
</feature>
<evidence type="ECO:0000259" key="21">
    <source>
        <dbReference type="PROSITE" id="PS50885"/>
    </source>
</evidence>
<feature type="coiled-coil region" evidence="16">
    <location>
        <begin position="255"/>
        <end position="282"/>
    </location>
</feature>
<name>A0ABR8S9A8_9BURK</name>
<keyword evidence="13 17" id="KW-0472">Membrane</keyword>
<evidence type="ECO:0000256" key="10">
    <source>
        <dbReference type="ARBA" id="ARBA00022840"/>
    </source>
</evidence>
<dbReference type="PROSITE" id="PS50113">
    <property type="entry name" value="PAC"/>
    <property type="match status" value="1"/>
</dbReference>
<dbReference type="InterPro" id="IPR008207">
    <property type="entry name" value="Sig_transdc_His_kin_Hpt_dom"/>
</dbReference>
<comment type="caution">
    <text evidence="23">The sequence shown here is derived from an EMBL/GenBank/DDBJ whole genome shotgun (WGS) entry which is preliminary data.</text>
</comment>
<evidence type="ECO:0000313" key="23">
    <source>
        <dbReference type="EMBL" id="MBD7960067.1"/>
    </source>
</evidence>
<dbReference type="InterPro" id="IPR003660">
    <property type="entry name" value="HAMP_dom"/>
</dbReference>
<protein>
    <recommendedName>
        <fullName evidence="3">histidine kinase</fullName>
        <ecNumber evidence="3">2.7.13.3</ecNumber>
    </recommendedName>
</protein>
<dbReference type="SUPFAM" id="SSF158472">
    <property type="entry name" value="HAMP domain-like"/>
    <property type="match status" value="1"/>
</dbReference>
<evidence type="ECO:0000259" key="22">
    <source>
        <dbReference type="PROSITE" id="PS50894"/>
    </source>
</evidence>
<evidence type="ECO:0000256" key="7">
    <source>
        <dbReference type="ARBA" id="ARBA00022692"/>
    </source>
</evidence>
<evidence type="ECO:0000259" key="18">
    <source>
        <dbReference type="PROSITE" id="PS50109"/>
    </source>
</evidence>
<evidence type="ECO:0000256" key="4">
    <source>
        <dbReference type="ARBA" id="ARBA00022475"/>
    </source>
</evidence>
<dbReference type="SMART" id="SM00388">
    <property type="entry name" value="HisKA"/>
    <property type="match status" value="1"/>
</dbReference>
<dbReference type="InterPro" id="IPR003661">
    <property type="entry name" value="HisK_dim/P_dom"/>
</dbReference>
<dbReference type="PRINTS" id="PR00344">
    <property type="entry name" value="BCTRLSENSOR"/>
</dbReference>
<dbReference type="Pfam" id="PF00672">
    <property type="entry name" value="HAMP"/>
    <property type="match status" value="1"/>
</dbReference>
<dbReference type="SUPFAM" id="SSF55785">
    <property type="entry name" value="PYP-like sensor domain (PAS domain)"/>
    <property type="match status" value="1"/>
</dbReference>
<dbReference type="SUPFAM" id="SSF47384">
    <property type="entry name" value="Homodimeric domain of signal transducing histidine kinase"/>
    <property type="match status" value="1"/>
</dbReference>
<dbReference type="Gene3D" id="6.10.340.10">
    <property type="match status" value="1"/>
</dbReference>
<dbReference type="InterPro" id="IPR003594">
    <property type="entry name" value="HATPase_dom"/>
</dbReference>
<dbReference type="SMART" id="SM00387">
    <property type="entry name" value="HATPase_c"/>
    <property type="match status" value="1"/>
</dbReference>
<evidence type="ECO:0000256" key="6">
    <source>
        <dbReference type="ARBA" id="ARBA00022679"/>
    </source>
</evidence>
<dbReference type="Gene3D" id="3.30.565.10">
    <property type="entry name" value="Histidine kinase-like ATPase, C-terminal domain"/>
    <property type="match status" value="1"/>
</dbReference>
<evidence type="ECO:0000256" key="13">
    <source>
        <dbReference type="ARBA" id="ARBA00023136"/>
    </source>
</evidence>
<dbReference type="Gene3D" id="3.40.50.2300">
    <property type="match status" value="1"/>
</dbReference>
<evidence type="ECO:0000256" key="9">
    <source>
        <dbReference type="ARBA" id="ARBA00022777"/>
    </source>
</evidence>
<accession>A0ABR8S9A8</accession>
<dbReference type="SUPFAM" id="SSF47226">
    <property type="entry name" value="Histidine-containing phosphotransfer domain, HPT domain"/>
    <property type="match status" value="1"/>
</dbReference>
<dbReference type="Pfam" id="PF02518">
    <property type="entry name" value="HATPase_c"/>
    <property type="match status" value="1"/>
</dbReference>
<dbReference type="Gene3D" id="3.30.450.20">
    <property type="entry name" value="PAS domain"/>
    <property type="match status" value="1"/>
</dbReference>
<evidence type="ECO:0000313" key="24">
    <source>
        <dbReference type="Proteomes" id="UP000634919"/>
    </source>
</evidence>
<dbReference type="SMART" id="SM00304">
    <property type="entry name" value="HAMP"/>
    <property type="match status" value="1"/>
</dbReference>
<dbReference type="Pfam" id="PF01627">
    <property type="entry name" value="Hpt"/>
    <property type="match status" value="1"/>
</dbReference>
<dbReference type="PANTHER" id="PTHR45339:SF1">
    <property type="entry name" value="HYBRID SIGNAL TRANSDUCTION HISTIDINE KINASE J"/>
    <property type="match status" value="1"/>
</dbReference>
<feature type="domain" description="HAMP" evidence="21">
    <location>
        <begin position="211"/>
        <end position="264"/>
    </location>
</feature>
<evidence type="ECO:0000256" key="2">
    <source>
        <dbReference type="ARBA" id="ARBA00004651"/>
    </source>
</evidence>
<gene>
    <name evidence="23" type="ORF">H9646_06205</name>
</gene>
<evidence type="ECO:0000256" key="8">
    <source>
        <dbReference type="ARBA" id="ARBA00022741"/>
    </source>
</evidence>
<dbReference type="InterPro" id="IPR005467">
    <property type="entry name" value="His_kinase_dom"/>
</dbReference>
<dbReference type="Gene3D" id="1.20.120.160">
    <property type="entry name" value="HPT domain"/>
    <property type="match status" value="1"/>
</dbReference>
<dbReference type="InterPro" id="IPR004358">
    <property type="entry name" value="Sig_transdc_His_kin-like_C"/>
</dbReference>
<feature type="transmembrane region" description="Helical" evidence="17">
    <location>
        <begin position="192"/>
        <end position="213"/>
    </location>
</feature>
<comment type="subcellular location">
    <subcellularLocation>
        <location evidence="2">Cell membrane</location>
        <topology evidence="2">Multi-pass membrane protein</topology>
    </subcellularLocation>
</comment>
<keyword evidence="7 17" id="KW-0812">Transmembrane</keyword>
<keyword evidence="4" id="KW-1003">Cell membrane</keyword>
<comment type="catalytic activity">
    <reaction evidence="1">
        <text>ATP + protein L-histidine = ADP + protein N-phospho-L-histidine.</text>
        <dbReference type="EC" id="2.7.13.3"/>
    </reaction>
</comment>
<keyword evidence="6" id="KW-0808">Transferase</keyword>
<dbReference type="EMBL" id="JACSQK010000003">
    <property type="protein sequence ID" value="MBD7960067.1"/>
    <property type="molecule type" value="Genomic_DNA"/>
</dbReference>
<keyword evidence="11 17" id="KW-1133">Transmembrane helix</keyword>
<dbReference type="RefSeq" id="WP_191722477.1">
    <property type="nucleotide sequence ID" value="NZ_JACSQK010000003.1"/>
</dbReference>
<dbReference type="SUPFAM" id="SSF55874">
    <property type="entry name" value="ATPase domain of HSP90 chaperone/DNA topoisomerase II/histidine kinase"/>
    <property type="match status" value="1"/>
</dbReference>
<evidence type="ECO:0000259" key="19">
    <source>
        <dbReference type="PROSITE" id="PS50110"/>
    </source>
</evidence>
<evidence type="ECO:0000259" key="20">
    <source>
        <dbReference type="PROSITE" id="PS50113"/>
    </source>
</evidence>
<dbReference type="InterPro" id="IPR001789">
    <property type="entry name" value="Sig_transdc_resp-reg_receiver"/>
</dbReference>
<feature type="domain" description="HPt" evidence="22">
    <location>
        <begin position="832"/>
        <end position="925"/>
    </location>
</feature>
<keyword evidence="10" id="KW-0067">ATP-binding</keyword>
<evidence type="ECO:0000256" key="14">
    <source>
        <dbReference type="PROSITE-ProRule" id="PRU00110"/>
    </source>
</evidence>
<dbReference type="PROSITE" id="PS50110">
    <property type="entry name" value="RESPONSE_REGULATORY"/>
    <property type="match status" value="1"/>
</dbReference>
<dbReference type="PROSITE" id="PS50894">
    <property type="entry name" value="HPT"/>
    <property type="match status" value="1"/>
</dbReference>
<keyword evidence="16" id="KW-0175">Coiled coil</keyword>
<keyword evidence="9" id="KW-0418">Kinase</keyword>
<feature type="domain" description="Histidine kinase" evidence="18">
    <location>
        <begin position="428"/>
        <end position="650"/>
    </location>
</feature>
<dbReference type="CDD" id="cd16922">
    <property type="entry name" value="HATPase_EvgS-ArcB-TorS-like"/>
    <property type="match status" value="1"/>
</dbReference>
<dbReference type="CDD" id="cd06225">
    <property type="entry name" value="HAMP"/>
    <property type="match status" value="1"/>
</dbReference>
<evidence type="ECO:0000256" key="16">
    <source>
        <dbReference type="SAM" id="Coils"/>
    </source>
</evidence>
<evidence type="ECO:0000256" key="17">
    <source>
        <dbReference type="SAM" id="Phobius"/>
    </source>
</evidence>
<keyword evidence="24" id="KW-1185">Reference proteome</keyword>
<dbReference type="InterPro" id="IPR036890">
    <property type="entry name" value="HATPase_C_sf"/>
</dbReference>
<proteinExistence type="predicted"/>
<organism evidence="23 24">
    <name type="scientific">Comamonas avium</name>
    <dbReference type="NCBI Taxonomy" id="2762231"/>
    <lineage>
        <taxon>Bacteria</taxon>
        <taxon>Pseudomonadati</taxon>
        <taxon>Pseudomonadota</taxon>
        <taxon>Betaproteobacteria</taxon>
        <taxon>Burkholderiales</taxon>
        <taxon>Comamonadaceae</taxon>
        <taxon>Comamonas</taxon>
    </lineage>
</organism>
<dbReference type="InterPro" id="IPR035965">
    <property type="entry name" value="PAS-like_dom_sf"/>
</dbReference>
<dbReference type="InterPro" id="IPR036641">
    <property type="entry name" value="HPT_dom_sf"/>
</dbReference>
<evidence type="ECO:0000256" key="12">
    <source>
        <dbReference type="ARBA" id="ARBA00023012"/>
    </source>
</evidence>
<dbReference type="CDD" id="cd00082">
    <property type="entry name" value="HisKA"/>
    <property type="match status" value="1"/>
</dbReference>
<evidence type="ECO:0000256" key="1">
    <source>
        <dbReference type="ARBA" id="ARBA00000085"/>
    </source>
</evidence>
<evidence type="ECO:0000256" key="5">
    <source>
        <dbReference type="ARBA" id="ARBA00022553"/>
    </source>
</evidence>
<reference evidence="23 24" key="1">
    <citation type="submission" date="2020-08" db="EMBL/GenBank/DDBJ databases">
        <title>A Genomic Blueprint of the Chicken Gut Microbiome.</title>
        <authorList>
            <person name="Gilroy R."/>
            <person name="Ravi A."/>
            <person name="Getino M."/>
            <person name="Pursley I."/>
            <person name="Horton D.L."/>
            <person name="Alikhan N.-F."/>
            <person name="Baker D."/>
            <person name="Gharbi K."/>
            <person name="Hall N."/>
            <person name="Watson M."/>
            <person name="Adriaenssens E.M."/>
            <person name="Foster-Nyarko E."/>
            <person name="Jarju S."/>
            <person name="Secka A."/>
            <person name="Antonio M."/>
            <person name="Oren A."/>
            <person name="Chaudhuri R."/>
            <person name="La Ragione R.M."/>
            <person name="Hildebrand F."/>
            <person name="Pallen M.J."/>
        </authorList>
    </citation>
    <scope>NUCLEOTIDE SEQUENCE [LARGE SCALE GENOMIC DNA]</scope>
    <source>
        <strain evidence="23 24">Sa2CVA6</strain>
    </source>
</reference>
<dbReference type="PANTHER" id="PTHR45339">
    <property type="entry name" value="HYBRID SIGNAL TRANSDUCTION HISTIDINE KINASE J"/>
    <property type="match status" value="1"/>
</dbReference>
<dbReference type="CDD" id="cd17546">
    <property type="entry name" value="REC_hyHK_CKI1_RcsC-like"/>
    <property type="match status" value="1"/>
</dbReference>
<dbReference type="Gene3D" id="1.10.287.130">
    <property type="match status" value="1"/>
</dbReference>
<evidence type="ECO:0000256" key="11">
    <source>
        <dbReference type="ARBA" id="ARBA00022989"/>
    </source>
</evidence>
<evidence type="ECO:0000256" key="3">
    <source>
        <dbReference type="ARBA" id="ARBA00012438"/>
    </source>
</evidence>
<keyword evidence="5 15" id="KW-0597">Phosphoprotein</keyword>
<sequence length="937" mass="103118">MKRPLLSLTTKIVLLVACMGIASALITAYATWHMQHIETQYHELLGQQAMTSSKVSTVRQHLSDASALVHAALTSNDEDQLLLAKERLTEIQTQFEADLAAIYPLLPQHELVLDGIFTQARHVFTAGHHVITCALRWQSDSALLVLSQSFTPALDRLQTEVDTLRLDAQKVFALASKELTRNTQDTISKTTWAGWLSVLLISAWAAWIALRYISRPIGRLTRSMQRMSLHNYDTLIADQHRNDEIGSMARTLKSFGTSLQEAERLEKELTQHQKNHLLIEQLQQLTSALPGAVFQMQLRPGAALKLHFASPQWAQLMGMPVHSDTSISCAASVIRHHDEHATAIAEKHFAQSAETLEPVDFDVSIQMLDGVTRWIKTRANPHKNADGSITFNGVWLDVTKEMLQSRALEKAKREAEQSANEKSVLQASISHEIRTPLNAILGLTQLLLKADLPQTQRDQLHNVLRAGQHLRGIVNEVLDFSKIDAGQLQLESTDFSLENVVLDVLSMCHEEASKKGLSLNYKMAREVPDSLRGDPHRIAQILLNYVNNAIKFTTSGHIHISLRLDPSSTLHRIVLHASVKDTGPGIPADRMPLLFEAFQQADNSITRRFGGTGLGLTISRALAQLMGGTAGVHSSIGQGSTFWFTAVLEPARMLVQRESLLMPHHHSIASAWQGLRILVADDNPLNRAVAEGMLHALGLQTECAEDGAQALQRLQSVGPDYYSCVLMDIQMPQMDGISATRALRKLPGFGVLPVIAMTAHTGVQDKERAQAAGMNAHLSKPLLESALHQVLQQWLGACTHQPLPHTPAAPDAEHQQPDFDATAIDALAQLFDDSKRQQLVSQFTHDSLQRAKLLAQLADQHDWQAVRGEAHKLTGTAATFGLMRLGDLSCQLSAALKAADFELATELARSIAHAAETGVAQLEAYCPVITPQDEALP</sequence>
<keyword evidence="12" id="KW-0902">Two-component regulatory system</keyword>
<dbReference type="SMART" id="SM00448">
    <property type="entry name" value="REC"/>
    <property type="match status" value="1"/>
</dbReference>
<keyword evidence="8" id="KW-0547">Nucleotide-binding</keyword>
<dbReference type="PROSITE" id="PS50885">
    <property type="entry name" value="HAMP"/>
    <property type="match status" value="1"/>
</dbReference>
<dbReference type="InterPro" id="IPR011006">
    <property type="entry name" value="CheY-like_superfamily"/>
</dbReference>
<dbReference type="Pfam" id="PF00072">
    <property type="entry name" value="Response_reg"/>
    <property type="match status" value="1"/>
</dbReference>
<dbReference type="SUPFAM" id="SSF52172">
    <property type="entry name" value="CheY-like"/>
    <property type="match status" value="1"/>
</dbReference>
<feature type="modified residue" description="4-aspartylphosphate" evidence="15">
    <location>
        <position position="728"/>
    </location>
</feature>
<dbReference type="InterPro" id="IPR000700">
    <property type="entry name" value="PAS-assoc_C"/>
</dbReference>
<dbReference type="InterPro" id="IPR036097">
    <property type="entry name" value="HisK_dim/P_sf"/>
</dbReference>
<dbReference type="Pfam" id="PF00512">
    <property type="entry name" value="HisKA"/>
    <property type="match status" value="1"/>
</dbReference>
<feature type="domain" description="PAC" evidence="20">
    <location>
        <begin position="359"/>
        <end position="410"/>
    </location>
</feature>